<dbReference type="PANTHER" id="PTHR23151:SF90">
    <property type="entry name" value="DIHYDROLIPOYLLYSINE-RESIDUE ACETYLTRANSFERASE COMPONENT OF PYRUVATE DEHYDROGENASE COMPLEX, MITOCHONDRIAL-RELATED"/>
    <property type="match status" value="1"/>
</dbReference>
<dbReference type="Proteomes" id="UP000292781">
    <property type="component" value="Unassembled WGS sequence"/>
</dbReference>
<evidence type="ECO:0000313" key="4">
    <source>
        <dbReference type="EMBL" id="TBW32171.1"/>
    </source>
</evidence>
<evidence type="ECO:0000256" key="1">
    <source>
        <dbReference type="ARBA" id="ARBA00001938"/>
    </source>
</evidence>
<evidence type="ECO:0000313" key="5">
    <source>
        <dbReference type="Proteomes" id="UP000292781"/>
    </source>
</evidence>
<dbReference type="PROSITE" id="PS50968">
    <property type="entry name" value="BIOTINYL_LIPOYL"/>
    <property type="match status" value="1"/>
</dbReference>
<protein>
    <submittedName>
        <fullName evidence="4">2-oxo acid dehydrogenase subunit E2</fullName>
    </submittedName>
</protein>
<dbReference type="EMBL" id="SJFN01000068">
    <property type="protein sequence ID" value="TBW32171.1"/>
    <property type="molecule type" value="Genomic_DNA"/>
</dbReference>
<dbReference type="PROSITE" id="PS00189">
    <property type="entry name" value="LIPOYL"/>
    <property type="match status" value="1"/>
</dbReference>
<keyword evidence="5" id="KW-1185">Reference proteome</keyword>
<evidence type="ECO:0000259" key="3">
    <source>
        <dbReference type="PROSITE" id="PS50968"/>
    </source>
</evidence>
<evidence type="ECO:0000256" key="2">
    <source>
        <dbReference type="ARBA" id="ARBA00022823"/>
    </source>
</evidence>
<comment type="caution">
    <text evidence="4">The sequence shown here is derived from an EMBL/GenBank/DDBJ whole genome shotgun (WGS) entry which is preliminary data.</text>
</comment>
<reference evidence="4 5" key="1">
    <citation type="submission" date="2019-02" db="EMBL/GenBank/DDBJ databases">
        <title>Siculibacillus lacustris gen. nov., sp. nov., a new rosette-forming bacterium isolated from a freshwater crater lake (Lake St. Ana, Romania).</title>
        <authorList>
            <person name="Felfoldi T."/>
            <person name="Marton Z."/>
            <person name="Szabo A."/>
            <person name="Mentes A."/>
            <person name="Boka K."/>
            <person name="Marialigeti K."/>
            <person name="Mathe I."/>
            <person name="Koncz M."/>
            <person name="Schumann P."/>
            <person name="Toth E."/>
        </authorList>
    </citation>
    <scope>NUCLEOTIDE SEQUENCE [LARGE SCALE GENOMIC DNA]</scope>
    <source>
        <strain evidence="4 5">SA-279</strain>
    </source>
</reference>
<organism evidence="4 5">
    <name type="scientific">Siculibacillus lacustris</name>
    <dbReference type="NCBI Taxonomy" id="1549641"/>
    <lineage>
        <taxon>Bacteria</taxon>
        <taxon>Pseudomonadati</taxon>
        <taxon>Pseudomonadota</taxon>
        <taxon>Alphaproteobacteria</taxon>
        <taxon>Hyphomicrobiales</taxon>
        <taxon>Ancalomicrobiaceae</taxon>
        <taxon>Siculibacillus</taxon>
    </lineage>
</organism>
<dbReference type="InterPro" id="IPR045257">
    <property type="entry name" value="E2/Pdx1"/>
</dbReference>
<dbReference type="InterPro" id="IPR000089">
    <property type="entry name" value="Biotin_lipoyl"/>
</dbReference>
<dbReference type="AlphaFoldDB" id="A0A4Q9VCG9"/>
<dbReference type="SUPFAM" id="SSF51230">
    <property type="entry name" value="Single hybrid motif"/>
    <property type="match status" value="1"/>
</dbReference>
<dbReference type="RefSeq" id="WP_323053003.1">
    <property type="nucleotide sequence ID" value="NZ_SJFN01000068.1"/>
</dbReference>
<dbReference type="Gene3D" id="2.40.50.100">
    <property type="match status" value="1"/>
</dbReference>
<sequence length="106" mass="10593">MTIEVRVPKLGLTMVSATVGKWLKSEGEPLHKGDELVEVTTDKITNVVEVPEDGVLLAIAAREGTELKVGDLLGVVGAEGETAAPAAPAASRPAAAAAAGAPGAVI</sequence>
<dbReference type="GO" id="GO:0006086">
    <property type="term" value="P:pyruvate decarboxylation to acetyl-CoA"/>
    <property type="evidence" value="ECO:0007669"/>
    <property type="project" value="InterPro"/>
</dbReference>
<feature type="non-terminal residue" evidence="4">
    <location>
        <position position="106"/>
    </location>
</feature>
<keyword evidence="2" id="KW-0450">Lipoyl</keyword>
<comment type="cofactor">
    <cofactor evidence="1">
        <name>(R)-lipoate</name>
        <dbReference type="ChEBI" id="CHEBI:83088"/>
    </cofactor>
</comment>
<gene>
    <name evidence="4" type="ORF">EYW49_22490</name>
</gene>
<feature type="domain" description="Lipoyl-binding" evidence="3">
    <location>
        <begin position="2"/>
        <end position="77"/>
    </location>
</feature>
<name>A0A4Q9VCG9_9HYPH</name>
<dbReference type="InterPro" id="IPR011053">
    <property type="entry name" value="Single_hybrid_motif"/>
</dbReference>
<proteinExistence type="predicted"/>
<accession>A0A4Q9VCG9</accession>
<dbReference type="Pfam" id="PF00364">
    <property type="entry name" value="Biotin_lipoyl"/>
    <property type="match status" value="1"/>
</dbReference>
<dbReference type="GO" id="GO:0045254">
    <property type="term" value="C:pyruvate dehydrogenase complex"/>
    <property type="evidence" value="ECO:0007669"/>
    <property type="project" value="InterPro"/>
</dbReference>
<dbReference type="InterPro" id="IPR003016">
    <property type="entry name" value="2-oxoA_DH_lipoyl-BS"/>
</dbReference>
<dbReference type="PANTHER" id="PTHR23151">
    <property type="entry name" value="DIHYDROLIPOAMIDE ACETYL/SUCCINYL-TRANSFERASE-RELATED"/>
    <property type="match status" value="1"/>
</dbReference>
<dbReference type="CDD" id="cd06849">
    <property type="entry name" value="lipoyl_domain"/>
    <property type="match status" value="1"/>
</dbReference>